<dbReference type="PANTHER" id="PTHR15576">
    <property type="entry name" value="RIBITOL-5-PHOSPHATE XYLOSYLTRANSFERASE 1"/>
    <property type="match status" value="1"/>
</dbReference>
<reference evidence="1" key="1">
    <citation type="journal article" date="2020" name="Nature">
        <title>Giant virus diversity and host interactions through global metagenomics.</title>
        <authorList>
            <person name="Schulz F."/>
            <person name="Roux S."/>
            <person name="Paez-Espino D."/>
            <person name="Jungbluth S."/>
            <person name="Walsh D.A."/>
            <person name="Denef V.J."/>
            <person name="McMahon K.D."/>
            <person name="Konstantinidis K.T."/>
            <person name="Eloe-Fadrosh E.A."/>
            <person name="Kyrpides N.C."/>
            <person name="Woyke T."/>
        </authorList>
    </citation>
    <scope>NUCLEOTIDE SEQUENCE</scope>
    <source>
        <strain evidence="1">GVMAG-M-3300001348-25</strain>
    </source>
</reference>
<proteinExistence type="predicted"/>
<dbReference type="GO" id="GO:0005794">
    <property type="term" value="C:Golgi apparatus"/>
    <property type="evidence" value="ECO:0007669"/>
    <property type="project" value="TreeGrafter"/>
</dbReference>
<dbReference type="GO" id="GO:0120053">
    <property type="term" value="F:ribitol beta-1,4-xylosyltransferase activity"/>
    <property type="evidence" value="ECO:0007669"/>
    <property type="project" value="InterPro"/>
</dbReference>
<dbReference type="PANTHER" id="PTHR15576:SF1">
    <property type="entry name" value="RIBITOL-5-PHOSPHATE XYLOSYLTRANSFERASE 1"/>
    <property type="match status" value="1"/>
</dbReference>
<sequence length="294" mass="34592">MIKNEKFLFYNYIPTLAKHVLDFPLDKYPQGIIPKHNYPEFNIANIQEGDIIFVKTDLLKFFFNNFYSQIKNRFVLITGVAGKDVEKFYKCFLDNNSKIITWIGCNLLFDHPKCFKIPIGFEEPERRINGPADGEGGDQNTLEEMFNIQKNISDKNNKLLITYIGDTHGSRQGIKKYFANKPFVYFADKLRFKDYMNKINDYKFVLCPRGCGTDTHRFWEVLLMGSIPVIEKDELVSLYEKFPCIIVDKFQDVTIEMLNNFQNDIEKQKNIEKFLIINNFQNMILSHIESYTKN</sequence>
<dbReference type="EMBL" id="MN738857">
    <property type="protein sequence ID" value="QHT28445.1"/>
    <property type="molecule type" value="Genomic_DNA"/>
</dbReference>
<organism evidence="1">
    <name type="scientific">viral metagenome</name>
    <dbReference type="NCBI Taxonomy" id="1070528"/>
    <lineage>
        <taxon>unclassified sequences</taxon>
        <taxon>metagenomes</taxon>
        <taxon>organismal metagenomes</taxon>
    </lineage>
</organism>
<accession>A0A6C0EM66</accession>
<name>A0A6C0EM66_9ZZZZ</name>
<dbReference type="InterPro" id="IPR055286">
    <property type="entry name" value="RXYLT1-like"/>
</dbReference>
<dbReference type="AlphaFoldDB" id="A0A6C0EM66"/>
<evidence type="ECO:0008006" key="2">
    <source>
        <dbReference type="Google" id="ProtNLM"/>
    </source>
</evidence>
<protein>
    <recommendedName>
        <fullName evidence="2">Exostosin GT47 domain-containing protein</fullName>
    </recommendedName>
</protein>
<evidence type="ECO:0000313" key="1">
    <source>
        <dbReference type="EMBL" id="QHT28445.1"/>
    </source>
</evidence>
<dbReference type="GO" id="GO:0035269">
    <property type="term" value="P:protein O-linked glycosylation via mannose"/>
    <property type="evidence" value="ECO:0007669"/>
    <property type="project" value="InterPro"/>
</dbReference>